<feature type="active site" description="Nucleophile" evidence="7">
    <location>
        <position position="433"/>
    </location>
</feature>
<evidence type="ECO:0000256" key="4">
    <source>
        <dbReference type="ARBA" id="ARBA00022801"/>
    </source>
</evidence>
<dbReference type="CDD" id="cd07023">
    <property type="entry name" value="S49_Sppa_N_C"/>
    <property type="match status" value="1"/>
</dbReference>
<dbReference type="GO" id="GO:0008236">
    <property type="term" value="F:serine-type peptidase activity"/>
    <property type="evidence" value="ECO:0007669"/>
    <property type="project" value="UniProtKB-KW"/>
</dbReference>
<organism evidence="11">
    <name type="scientific">Vecturithrix granuli</name>
    <dbReference type="NCBI Taxonomy" id="1499967"/>
    <lineage>
        <taxon>Bacteria</taxon>
        <taxon>Candidatus Moduliflexota</taxon>
        <taxon>Candidatus Vecturitrichia</taxon>
        <taxon>Candidatus Vecturitrichales</taxon>
        <taxon>Candidatus Vecturitrichaceae</taxon>
        <taxon>Candidatus Vecturithrix</taxon>
    </lineage>
</organism>
<keyword evidence="3 11" id="KW-0645">Protease</keyword>
<keyword evidence="12" id="KW-1185">Reference proteome</keyword>
<dbReference type="GO" id="GO:0016020">
    <property type="term" value="C:membrane"/>
    <property type="evidence" value="ECO:0007669"/>
    <property type="project" value="UniProtKB-SubCell"/>
</dbReference>
<dbReference type="Gene3D" id="3.90.226.10">
    <property type="entry name" value="2-enoyl-CoA Hydratase, Chain A, domain 1"/>
    <property type="match status" value="3"/>
</dbReference>
<keyword evidence="9" id="KW-0812">Transmembrane</keyword>
<dbReference type="EMBL" id="DF820465">
    <property type="protein sequence ID" value="GAK56729.1"/>
    <property type="molecule type" value="Genomic_DNA"/>
</dbReference>
<dbReference type="InterPro" id="IPR047217">
    <property type="entry name" value="S49_SppA_67K_type_N"/>
</dbReference>
<keyword evidence="6 9" id="KW-0472">Membrane</keyword>
<feature type="domain" description="Peptidase S49" evidence="10">
    <location>
        <begin position="418"/>
        <end position="566"/>
    </location>
</feature>
<dbReference type="InterPro" id="IPR004635">
    <property type="entry name" value="Pept_S49_SppA"/>
</dbReference>
<accession>A0A081BWM4</accession>
<dbReference type="HOGENOM" id="CLU_008856_1_1_0"/>
<keyword evidence="9" id="KW-1133">Transmembrane helix</keyword>
<feature type="active site" description="Proton donor/acceptor" evidence="7">
    <location>
        <position position="202"/>
    </location>
</feature>
<sequence length="634" mass="71276">MQRFRRQRIWGRIWSKIVKIFRIIKNIFLILLLIGFIVYAGVAGWLYWEFSRLPKIKQKSVLVMDIDGFFRDRPSMDAVSERIAGEFGKTRHVMVSNIRKAAKDPRILGILLDFKSYYMDSMTRDEVRAELLKFKETGKKVFAFTESTGLWSYLFMSVADKIYMPPSGEAYFPGFRVEVPFFKNMFDLIGVKPEFVYIGKYKTAPQVFTLDRLSDAYREVLTDMLDNYYQYYVAEIAAARHVSEDVVKQWVDDGIHSGEDALKAGIVDGLIYKSQLERTIQVELGLLKEETEGQSAETADTKQADSETKEAEKSDDQENEKEEPELNKVSNGQYARIDITVPNLYKNGDKIAVIYAQGSITSGKSDLENEIIGSDSMVELLATLADDEDIKGILLRIDSGGGGARASDLIRNAVYEANQKKPVVISMSGAAASGGYMISAPAASIVAYPMTITGSIGIFGGKFSMQGLLDLIRINIETLQRGQHAGIFSGVSAWTEDEAALFRKYIQQGYDKFLQCVADGRGMSVEAVDAVAQGRIWFGKQAIDLGLVDKLGGFDTAIAVLKEKLEIPADKDVKIVEYPKMENPFEQLLKRIRQAPVSTSIPEELQRIQQVLEELARLQNETLFAWFPYQIVEQ</sequence>
<dbReference type="Proteomes" id="UP000030661">
    <property type="component" value="Unassembled WGS sequence"/>
</dbReference>
<dbReference type="NCBIfam" id="TIGR00705">
    <property type="entry name" value="SppA_67K"/>
    <property type="match status" value="1"/>
</dbReference>
<name>A0A081BWM4_VECG1</name>
<dbReference type="PANTHER" id="PTHR33209">
    <property type="entry name" value="PROTEASE 4"/>
    <property type="match status" value="1"/>
</dbReference>
<proteinExistence type="inferred from homology"/>
<dbReference type="InterPro" id="IPR004634">
    <property type="entry name" value="Pept_S49_pIV"/>
</dbReference>
<dbReference type="eggNOG" id="COG0616">
    <property type="taxonomic scope" value="Bacteria"/>
</dbReference>
<evidence type="ECO:0000256" key="5">
    <source>
        <dbReference type="ARBA" id="ARBA00022825"/>
    </source>
</evidence>
<keyword evidence="4" id="KW-0378">Hydrolase</keyword>
<evidence type="ECO:0000256" key="7">
    <source>
        <dbReference type="PIRSR" id="PIRSR001217-1"/>
    </source>
</evidence>
<protein>
    <submittedName>
        <fullName evidence="11">Periplasmic serine protease</fullName>
    </submittedName>
</protein>
<keyword evidence="5" id="KW-0720">Serine protease</keyword>
<dbReference type="PANTHER" id="PTHR33209:SF1">
    <property type="entry name" value="PEPTIDASE S49 DOMAIN-CONTAINING PROTEIN"/>
    <property type="match status" value="1"/>
</dbReference>
<comment type="subcellular location">
    <subcellularLocation>
        <location evidence="1">Membrane</location>
    </subcellularLocation>
</comment>
<dbReference type="CDD" id="cd07018">
    <property type="entry name" value="S49_SppA_67K_type"/>
    <property type="match status" value="1"/>
</dbReference>
<dbReference type="AlphaFoldDB" id="A0A081BWM4"/>
<evidence type="ECO:0000313" key="12">
    <source>
        <dbReference type="Proteomes" id="UP000030661"/>
    </source>
</evidence>
<evidence type="ECO:0000256" key="6">
    <source>
        <dbReference type="ARBA" id="ARBA00023136"/>
    </source>
</evidence>
<evidence type="ECO:0000256" key="2">
    <source>
        <dbReference type="ARBA" id="ARBA00008683"/>
    </source>
</evidence>
<dbReference type="NCBIfam" id="TIGR00706">
    <property type="entry name" value="SppA_dom"/>
    <property type="match status" value="1"/>
</dbReference>
<gene>
    <name evidence="11" type="ORF">U27_03692</name>
</gene>
<dbReference type="GO" id="GO:0006465">
    <property type="term" value="P:signal peptide processing"/>
    <property type="evidence" value="ECO:0007669"/>
    <property type="project" value="InterPro"/>
</dbReference>
<dbReference type="Gene3D" id="6.20.330.10">
    <property type="match status" value="1"/>
</dbReference>
<evidence type="ECO:0000313" key="11">
    <source>
        <dbReference type="EMBL" id="GAK56729.1"/>
    </source>
</evidence>
<evidence type="ECO:0000256" key="3">
    <source>
        <dbReference type="ARBA" id="ARBA00022670"/>
    </source>
</evidence>
<evidence type="ECO:0000256" key="8">
    <source>
        <dbReference type="SAM" id="MobiDB-lite"/>
    </source>
</evidence>
<feature type="transmembrane region" description="Helical" evidence="9">
    <location>
        <begin position="27"/>
        <end position="48"/>
    </location>
</feature>
<dbReference type="InterPro" id="IPR047272">
    <property type="entry name" value="S49_SppA_C"/>
</dbReference>
<dbReference type="SUPFAM" id="SSF52096">
    <property type="entry name" value="ClpP/crotonase"/>
    <property type="match status" value="2"/>
</dbReference>
<comment type="similarity">
    <text evidence="2">Belongs to the peptidase S49 family.</text>
</comment>
<feature type="domain" description="Peptidase S49" evidence="10">
    <location>
        <begin position="134"/>
        <end position="276"/>
    </location>
</feature>
<dbReference type="InterPro" id="IPR002142">
    <property type="entry name" value="Peptidase_S49"/>
</dbReference>
<dbReference type="PIRSF" id="PIRSF001217">
    <property type="entry name" value="Protease_4_SppA"/>
    <property type="match status" value="1"/>
</dbReference>
<feature type="region of interest" description="Disordered" evidence="8">
    <location>
        <begin position="291"/>
        <end position="329"/>
    </location>
</feature>
<dbReference type="InterPro" id="IPR029045">
    <property type="entry name" value="ClpP/crotonase-like_dom_sf"/>
</dbReference>
<dbReference type="Pfam" id="PF01343">
    <property type="entry name" value="Peptidase_S49"/>
    <property type="match status" value="2"/>
</dbReference>
<evidence type="ECO:0000259" key="10">
    <source>
        <dbReference type="Pfam" id="PF01343"/>
    </source>
</evidence>
<dbReference type="STRING" id="1499967.U27_03692"/>
<evidence type="ECO:0000256" key="1">
    <source>
        <dbReference type="ARBA" id="ARBA00004370"/>
    </source>
</evidence>
<reference evidence="11" key="1">
    <citation type="journal article" date="2015" name="PeerJ">
        <title>First genomic representation of candidate bacterial phylum KSB3 points to enhanced environmental sensing as a trigger of wastewater bulking.</title>
        <authorList>
            <person name="Sekiguchi Y."/>
            <person name="Ohashi A."/>
            <person name="Parks D.H."/>
            <person name="Yamauchi T."/>
            <person name="Tyson G.W."/>
            <person name="Hugenholtz P."/>
        </authorList>
    </citation>
    <scope>NUCLEOTIDE SEQUENCE [LARGE SCALE GENOMIC DNA]</scope>
</reference>
<evidence type="ECO:0000256" key="9">
    <source>
        <dbReference type="SAM" id="Phobius"/>
    </source>
</evidence>
<feature type="compositionally biased region" description="Basic and acidic residues" evidence="8">
    <location>
        <begin position="299"/>
        <end position="316"/>
    </location>
</feature>